<evidence type="ECO:0000256" key="3">
    <source>
        <dbReference type="ARBA" id="ARBA00022833"/>
    </source>
</evidence>
<dbReference type="Pfam" id="PF06839">
    <property type="entry name" value="Zn_ribbon_GRF"/>
    <property type="match status" value="1"/>
</dbReference>
<dbReference type="InterPro" id="IPR010666">
    <property type="entry name" value="Znf_GRF"/>
</dbReference>
<keyword evidence="3" id="KW-0862">Zinc</keyword>
<protein>
    <submittedName>
        <fullName evidence="6">Zinc-finger domain containing protein</fullName>
    </submittedName>
</protein>
<feature type="compositionally biased region" description="Low complexity" evidence="4">
    <location>
        <begin position="235"/>
        <end position="252"/>
    </location>
</feature>
<evidence type="ECO:0000313" key="7">
    <source>
        <dbReference type="Proteomes" id="UP000204584"/>
    </source>
</evidence>
<keyword evidence="2 6" id="KW-0863">Zinc-finger</keyword>
<dbReference type="PROSITE" id="PS51999">
    <property type="entry name" value="ZF_GRF"/>
    <property type="match status" value="1"/>
</dbReference>
<evidence type="ECO:0000259" key="5">
    <source>
        <dbReference type="PROSITE" id="PS51999"/>
    </source>
</evidence>
<feature type="region of interest" description="Disordered" evidence="4">
    <location>
        <begin position="53"/>
        <end position="263"/>
    </location>
</feature>
<organism evidence="6 7">
    <name type="scientific">Pandoravirus salinus</name>
    <dbReference type="NCBI Taxonomy" id="1349410"/>
    <lineage>
        <taxon>Viruses</taxon>
        <taxon>Pandoravirus</taxon>
    </lineage>
</organism>
<reference evidence="6 7" key="1">
    <citation type="journal article" date="2013" name="Science">
        <title>Pandoraviruses: amoeba viruses with genomes up to 2.5 Mb reaching that of parasitic eukaryotes.</title>
        <authorList>
            <person name="Philippe N."/>
            <person name="Legendre M."/>
            <person name="Doutre G."/>
            <person name="Coute Y."/>
            <person name="Poirot O."/>
            <person name="Lescot M."/>
            <person name="Arslan D."/>
            <person name="Seltzer V."/>
            <person name="Bertaux L."/>
            <person name="Bruley C."/>
            <person name="Garin J."/>
            <person name="Claverie J.M."/>
            <person name="Abergel C."/>
        </authorList>
    </citation>
    <scope>NUCLEOTIDE SEQUENCE [LARGE SCALE GENOMIC DNA]</scope>
</reference>
<sequence>MQPHQPHQRPTAAPLPEPKRQRVDDAAPSVSASASDDDDAAFWLAAAQETSSIVAHSGTTQPAPLSAPRAQQQQQQRAPAIVPRSTPVLRHVTNTLVRGTALPTAGHRAPPTAVSPASGTGRPVVPGATPRPAQPLPPPSLFGVSAVPRVRPPMGDSDEADDSCQRGGFSRAQRQPSMSRTGPQTYAWSAPTTALASQPYPQKQEQPSMVQRPPALFTGAKPTLPPPVITPYVPASLSLSSSSSSSSSSASSYARGDTQARPGHETAIEGIFCKCNGGGTREPKTAVTRSGANAGRRYYACPQRNQSGGCDFWLWHDEHGKSRAAPTRDPRAPHYREHLAHDLLYASGGRTAERLVVLANEAAATRTDAAGNTATSSLLAPVADRQAAAAATADAWIEAVTDRWHVTRPVATDPSETDAAGAARRMPLVDLDLPMGDTARAACHPHTARQIACTALLAHMFALRGWRVVVQPPQMAFYHHVHLYIARGRYDKEAYWVRVEPAQRLDPRDPPDTPVQYDSLWVQTAGPHPDSPGWLTGSHVDLVAFEGAEGFLLVDRRRLWRYVDRHVMHAPSKAATGRGPTTAPSVGPTVVTDPAQADHRLLDMGAVGQCPHERRTLLALEALFQHDDVARASHRDAPAKAKVVVEETLFFDRAVAGPYLARMGRPALPPPPPPVSSPPANAPDSASTSQEEAVGATPTSETTPVSTSDGGSAPTDSA</sequence>
<feature type="region of interest" description="Disordered" evidence="4">
    <location>
        <begin position="1"/>
        <end position="37"/>
    </location>
</feature>
<dbReference type="EMBL" id="KC977571">
    <property type="protein sequence ID" value="AGO84102.1"/>
    <property type="molecule type" value="Genomic_DNA"/>
</dbReference>
<dbReference type="GeneID" id="16605889"/>
<gene>
    <name evidence="6" type="ORF">psal_cds_401</name>
</gene>
<evidence type="ECO:0000256" key="2">
    <source>
        <dbReference type="ARBA" id="ARBA00022771"/>
    </source>
</evidence>
<dbReference type="KEGG" id="vg:16605889"/>
<feature type="compositionally biased region" description="Low complexity" evidence="4">
    <location>
        <begin position="61"/>
        <end position="84"/>
    </location>
</feature>
<dbReference type="GO" id="GO:0008270">
    <property type="term" value="F:zinc ion binding"/>
    <property type="evidence" value="ECO:0007669"/>
    <property type="project" value="UniProtKB-KW"/>
</dbReference>
<dbReference type="Proteomes" id="UP000204584">
    <property type="component" value="Segment"/>
</dbReference>
<feature type="compositionally biased region" description="Pro residues" evidence="4">
    <location>
        <begin position="667"/>
        <end position="681"/>
    </location>
</feature>
<keyword evidence="7" id="KW-1185">Reference proteome</keyword>
<name>S4W118_9VIRU</name>
<feature type="compositionally biased region" description="Low complexity" evidence="4">
    <location>
        <begin position="697"/>
        <end position="708"/>
    </location>
</feature>
<proteinExistence type="predicted"/>
<evidence type="ECO:0000313" key="6">
    <source>
        <dbReference type="EMBL" id="AGO84102.1"/>
    </source>
</evidence>
<evidence type="ECO:0000256" key="1">
    <source>
        <dbReference type="ARBA" id="ARBA00022723"/>
    </source>
</evidence>
<feature type="domain" description="GRF-type" evidence="5">
    <location>
        <begin position="275"/>
        <end position="319"/>
    </location>
</feature>
<evidence type="ECO:0000256" key="4">
    <source>
        <dbReference type="SAM" id="MobiDB-lite"/>
    </source>
</evidence>
<accession>S4W118</accession>
<feature type="region of interest" description="Disordered" evidence="4">
    <location>
        <begin position="662"/>
        <end position="718"/>
    </location>
</feature>
<dbReference type="RefSeq" id="YP_008437170.1">
    <property type="nucleotide sequence ID" value="NC_022098.1"/>
</dbReference>
<feature type="compositionally biased region" description="Polar residues" evidence="4">
    <location>
        <begin position="172"/>
        <end position="209"/>
    </location>
</feature>
<keyword evidence="1" id="KW-0479">Metal-binding</keyword>